<name>A0A2S4W905_9BASI</name>
<keyword evidence="4" id="KW-1185">Reference proteome</keyword>
<gene>
    <name evidence="3" type="ORF">PSHT_06104</name>
</gene>
<dbReference type="Proteomes" id="UP000238274">
    <property type="component" value="Unassembled WGS sequence"/>
</dbReference>
<evidence type="ECO:0000256" key="1">
    <source>
        <dbReference type="ARBA" id="ARBA00022786"/>
    </source>
</evidence>
<proteinExistence type="predicted"/>
<dbReference type="AlphaFoldDB" id="A0A2S4W905"/>
<reference evidence="3 4" key="1">
    <citation type="submission" date="2017-12" db="EMBL/GenBank/DDBJ databases">
        <title>Gene loss provides genomic basis for host adaptation in cereal stripe rust fungi.</title>
        <authorList>
            <person name="Xia C."/>
        </authorList>
    </citation>
    <scope>NUCLEOTIDE SEQUENCE [LARGE SCALE GENOMIC DNA]</scope>
    <source>
        <strain evidence="3 4">93TX-2</strain>
    </source>
</reference>
<reference evidence="4" key="2">
    <citation type="journal article" date="2018" name="BMC Genomics">
        <title>Genomic insights into host adaptation between the wheat stripe rust pathogen (Puccinia striiformis f. sp. tritici) and the barley stripe rust pathogen (Puccinia striiformis f. sp. hordei).</title>
        <authorList>
            <person name="Xia C."/>
            <person name="Wang M."/>
            <person name="Yin C."/>
            <person name="Cornejo O.E."/>
            <person name="Hulbert S.H."/>
            <person name="Chen X."/>
        </authorList>
    </citation>
    <scope>NUCLEOTIDE SEQUENCE [LARGE SCALE GENOMIC DNA]</scope>
    <source>
        <strain evidence="4">93TX-2</strain>
    </source>
</reference>
<dbReference type="InterPro" id="IPR024729">
    <property type="entry name" value="USP7_ICP0-binding_dom"/>
</dbReference>
<evidence type="ECO:0000313" key="4">
    <source>
        <dbReference type="Proteomes" id="UP000238274"/>
    </source>
</evidence>
<sequence length="150" mass="16846">MDESDPHFIIKVCSLNEPSEPCVRLWPLRERAEFALRPHTPVPEDDPALSKSQSVRYDVPASLRSVIKTDKASDSYRGDLNFTLEMQMVPIPRILPRMVELASGVISPTSDELPPIIFLKHFDPPKQKLAGIGHLHFASKGILTSLHWNA</sequence>
<feature type="domain" description="Ubiquitin carboxyl-terminal hydrolase 7 ICP0-binding" evidence="2">
    <location>
        <begin position="23"/>
        <end position="141"/>
    </location>
</feature>
<protein>
    <recommendedName>
        <fullName evidence="2">Ubiquitin carboxyl-terminal hydrolase 7 ICP0-binding domain-containing protein</fullName>
    </recommendedName>
</protein>
<reference evidence="4" key="3">
    <citation type="journal article" date="2018" name="Mol. Plant Microbe Interact.">
        <title>Genome sequence resources for the wheat stripe rust pathogen (Puccinia striiformis f. sp. tritici) and the barley stripe rust pathogen (Puccinia striiformis f. sp. hordei).</title>
        <authorList>
            <person name="Xia C."/>
            <person name="Wang M."/>
            <person name="Yin C."/>
            <person name="Cornejo O.E."/>
            <person name="Hulbert S.H."/>
            <person name="Chen X."/>
        </authorList>
    </citation>
    <scope>NUCLEOTIDE SEQUENCE [LARGE SCALE GENOMIC DNA]</scope>
    <source>
        <strain evidence="4">93TX-2</strain>
    </source>
</reference>
<accession>A0A2S4W905</accession>
<dbReference type="VEuPathDB" id="FungiDB:PSHT_06104"/>
<dbReference type="Pfam" id="PF12436">
    <property type="entry name" value="USP7_ICP0_bdg"/>
    <property type="match status" value="1"/>
</dbReference>
<evidence type="ECO:0000259" key="2">
    <source>
        <dbReference type="Pfam" id="PF12436"/>
    </source>
</evidence>
<dbReference type="OrthoDB" id="289038at2759"/>
<comment type="caution">
    <text evidence="3">The sequence shown here is derived from an EMBL/GenBank/DDBJ whole genome shotgun (WGS) entry which is preliminary data.</text>
</comment>
<organism evidence="3 4">
    <name type="scientific">Puccinia striiformis</name>
    <dbReference type="NCBI Taxonomy" id="27350"/>
    <lineage>
        <taxon>Eukaryota</taxon>
        <taxon>Fungi</taxon>
        <taxon>Dikarya</taxon>
        <taxon>Basidiomycota</taxon>
        <taxon>Pucciniomycotina</taxon>
        <taxon>Pucciniomycetes</taxon>
        <taxon>Pucciniales</taxon>
        <taxon>Pucciniaceae</taxon>
        <taxon>Puccinia</taxon>
    </lineage>
</organism>
<dbReference type="GO" id="GO:0140096">
    <property type="term" value="F:catalytic activity, acting on a protein"/>
    <property type="evidence" value="ECO:0007669"/>
    <property type="project" value="UniProtKB-ARBA"/>
</dbReference>
<evidence type="ECO:0000313" key="3">
    <source>
        <dbReference type="EMBL" id="POW18245.1"/>
    </source>
</evidence>
<dbReference type="EMBL" id="PKSM01000069">
    <property type="protein sequence ID" value="POW18245.1"/>
    <property type="molecule type" value="Genomic_DNA"/>
</dbReference>
<keyword evidence="1" id="KW-0833">Ubl conjugation pathway</keyword>